<keyword evidence="1" id="KW-0732">Signal</keyword>
<feature type="chain" id="PRO_5042075728" description="Solute-binding protein family 3/N-terminal domain-containing protein" evidence="1">
    <location>
        <begin position="23"/>
        <end position="255"/>
    </location>
</feature>
<sequence length="255" mass="28320">MKSCFKSVLAGLLLACSFVASADEAIIMSGQQMHGLLGDDENLPYNRLLARLTEGFDRPVKPAVLPGYRGVRDWQDGRTQCYFGTISVEDHQMVPGFNMPAEKWAKILFSRPFNLMKVHVMSVPGSVPVTNAEELLGRSVAVDQILFFDLANHSSMPKVARLVKSPTFVESLNLLLAGRVEHTIVYDNDAAIYLDANSTARFAYDPSFALLAFEESVTCWPGDGMEAFIAHIDRRITELEASGELDLYTPRLDRD</sequence>
<evidence type="ECO:0008006" key="4">
    <source>
        <dbReference type="Google" id="ProtNLM"/>
    </source>
</evidence>
<evidence type="ECO:0000256" key="1">
    <source>
        <dbReference type="SAM" id="SignalP"/>
    </source>
</evidence>
<accession>A0AAF0BMG5</accession>
<organism evidence="2 3">
    <name type="scientific">Gimibacter soli</name>
    <dbReference type="NCBI Taxonomy" id="3024400"/>
    <lineage>
        <taxon>Bacteria</taxon>
        <taxon>Pseudomonadati</taxon>
        <taxon>Pseudomonadota</taxon>
        <taxon>Alphaproteobacteria</taxon>
        <taxon>Kordiimonadales</taxon>
        <taxon>Temperatibacteraceae</taxon>
        <taxon>Gimibacter</taxon>
    </lineage>
</organism>
<dbReference type="KEGG" id="gso:PH603_01755"/>
<dbReference type="SUPFAM" id="SSF53850">
    <property type="entry name" value="Periplasmic binding protein-like II"/>
    <property type="match status" value="1"/>
</dbReference>
<keyword evidence="3" id="KW-1185">Reference proteome</keyword>
<dbReference type="AlphaFoldDB" id="A0AAF0BMG5"/>
<name>A0AAF0BMG5_9PROT</name>
<proteinExistence type="predicted"/>
<dbReference type="EMBL" id="CP116805">
    <property type="protein sequence ID" value="WCL54481.1"/>
    <property type="molecule type" value="Genomic_DNA"/>
</dbReference>
<protein>
    <recommendedName>
        <fullName evidence="4">Solute-binding protein family 3/N-terminal domain-containing protein</fullName>
    </recommendedName>
</protein>
<dbReference type="RefSeq" id="WP_289504200.1">
    <property type="nucleotide sequence ID" value="NZ_CP116805.1"/>
</dbReference>
<evidence type="ECO:0000313" key="2">
    <source>
        <dbReference type="EMBL" id="WCL54481.1"/>
    </source>
</evidence>
<gene>
    <name evidence="2" type="ORF">PH603_01755</name>
</gene>
<feature type="signal peptide" evidence="1">
    <location>
        <begin position="1"/>
        <end position="22"/>
    </location>
</feature>
<reference evidence="2" key="1">
    <citation type="submission" date="2023-01" db="EMBL/GenBank/DDBJ databases">
        <title>The genome sequence of Kordiimonadaceae bacterium 6D33.</title>
        <authorList>
            <person name="Liu Y."/>
        </authorList>
    </citation>
    <scope>NUCLEOTIDE SEQUENCE</scope>
    <source>
        <strain evidence="2">6D33</strain>
    </source>
</reference>
<dbReference type="Proteomes" id="UP001217500">
    <property type="component" value="Chromosome"/>
</dbReference>
<dbReference type="Gene3D" id="3.40.190.10">
    <property type="entry name" value="Periplasmic binding protein-like II"/>
    <property type="match status" value="2"/>
</dbReference>
<evidence type="ECO:0000313" key="3">
    <source>
        <dbReference type="Proteomes" id="UP001217500"/>
    </source>
</evidence>